<protein>
    <recommendedName>
        <fullName evidence="1">Reverse transcriptase Ty1/copia-type domain-containing protein</fullName>
    </recommendedName>
</protein>
<evidence type="ECO:0000313" key="3">
    <source>
        <dbReference type="Proteomes" id="UP001454036"/>
    </source>
</evidence>
<evidence type="ECO:0000259" key="1">
    <source>
        <dbReference type="Pfam" id="PF07727"/>
    </source>
</evidence>
<gene>
    <name evidence="2" type="ORF">LIER_31043</name>
</gene>
<dbReference type="AlphaFoldDB" id="A0AAV3RVK7"/>
<sequence length="100" mass="11199">MKLPPGFYVGRKGLVCRLHKSLYGLCQAPRCWFAKLAASLLSYDFIQSHSDYSLFTLRKGAIELYILVYVDDLIIAGNIASVVTTFKEYLGHSHQRLGGS</sequence>
<name>A0AAV3RVK7_LITER</name>
<dbReference type="EMBL" id="BAABME010011377">
    <property type="protein sequence ID" value="GAA0183671.1"/>
    <property type="molecule type" value="Genomic_DNA"/>
</dbReference>
<dbReference type="Proteomes" id="UP001454036">
    <property type="component" value="Unassembled WGS sequence"/>
</dbReference>
<dbReference type="InterPro" id="IPR043502">
    <property type="entry name" value="DNA/RNA_pol_sf"/>
</dbReference>
<comment type="caution">
    <text evidence="2">The sequence shown here is derived from an EMBL/GenBank/DDBJ whole genome shotgun (WGS) entry which is preliminary data.</text>
</comment>
<proteinExistence type="predicted"/>
<accession>A0AAV3RVK7</accession>
<dbReference type="Pfam" id="PF07727">
    <property type="entry name" value="RVT_2"/>
    <property type="match status" value="1"/>
</dbReference>
<reference evidence="2 3" key="1">
    <citation type="submission" date="2024-01" db="EMBL/GenBank/DDBJ databases">
        <title>The complete chloroplast genome sequence of Lithospermum erythrorhizon: insights into the phylogenetic relationship among Boraginaceae species and the maternal lineages of purple gromwells.</title>
        <authorList>
            <person name="Okada T."/>
            <person name="Watanabe K."/>
        </authorList>
    </citation>
    <scope>NUCLEOTIDE SEQUENCE [LARGE SCALE GENOMIC DNA]</scope>
</reference>
<evidence type="ECO:0000313" key="2">
    <source>
        <dbReference type="EMBL" id="GAA0183671.1"/>
    </source>
</evidence>
<feature type="domain" description="Reverse transcriptase Ty1/copia-type" evidence="1">
    <location>
        <begin position="1"/>
        <end position="91"/>
    </location>
</feature>
<dbReference type="SUPFAM" id="SSF56672">
    <property type="entry name" value="DNA/RNA polymerases"/>
    <property type="match status" value="1"/>
</dbReference>
<organism evidence="2 3">
    <name type="scientific">Lithospermum erythrorhizon</name>
    <name type="common">Purple gromwell</name>
    <name type="synonym">Lithospermum officinale var. erythrorhizon</name>
    <dbReference type="NCBI Taxonomy" id="34254"/>
    <lineage>
        <taxon>Eukaryota</taxon>
        <taxon>Viridiplantae</taxon>
        <taxon>Streptophyta</taxon>
        <taxon>Embryophyta</taxon>
        <taxon>Tracheophyta</taxon>
        <taxon>Spermatophyta</taxon>
        <taxon>Magnoliopsida</taxon>
        <taxon>eudicotyledons</taxon>
        <taxon>Gunneridae</taxon>
        <taxon>Pentapetalae</taxon>
        <taxon>asterids</taxon>
        <taxon>lamiids</taxon>
        <taxon>Boraginales</taxon>
        <taxon>Boraginaceae</taxon>
        <taxon>Boraginoideae</taxon>
        <taxon>Lithospermeae</taxon>
        <taxon>Lithospermum</taxon>
    </lineage>
</organism>
<dbReference type="InterPro" id="IPR013103">
    <property type="entry name" value="RVT_2"/>
</dbReference>
<keyword evidence="3" id="KW-1185">Reference proteome</keyword>